<evidence type="ECO:0000256" key="4">
    <source>
        <dbReference type="SAM" id="SignalP"/>
    </source>
</evidence>
<keyword evidence="4" id="KW-0732">Signal</keyword>
<organism evidence="6 7">
    <name type="scientific">Niabella ginsengisoli</name>
    <dbReference type="NCBI Taxonomy" id="522298"/>
    <lineage>
        <taxon>Bacteria</taxon>
        <taxon>Pseudomonadati</taxon>
        <taxon>Bacteroidota</taxon>
        <taxon>Chitinophagia</taxon>
        <taxon>Chitinophagales</taxon>
        <taxon>Chitinophagaceae</taxon>
        <taxon>Niabella</taxon>
    </lineage>
</organism>
<comment type="caution">
    <text evidence="6">The sequence shown here is derived from an EMBL/GenBank/DDBJ whole genome shotgun (WGS) entry which is preliminary data.</text>
</comment>
<dbReference type="Gene3D" id="3.55.50.30">
    <property type="match status" value="1"/>
</dbReference>
<dbReference type="SMART" id="SM00965">
    <property type="entry name" value="STN"/>
    <property type="match status" value="1"/>
</dbReference>
<feature type="signal peptide" evidence="4">
    <location>
        <begin position="1"/>
        <end position="24"/>
    </location>
</feature>
<evidence type="ECO:0000313" key="7">
    <source>
        <dbReference type="Proteomes" id="UP001202248"/>
    </source>
</evidence>
<evidence type="ECO:0000256" key="1">
    <source>
        <dbReference type="ARBA" id="ARBA00022448"/>
    </source>
</evidence>
<keyword evidence="7" id="KW-1185">Reference proteome</keyword>
<accession>A0ABS9SET4</accession>
<dbReference type="EMBL" id="JAKWBL010000001">
    <property type="protein sequence ID" value="MCH5596877.1"/>
    <property type="molecule type" value="Genomic_DNA"/>
</dbReference>
<feature type="domain" description="Secretin/TonB short N-terminal" evidence="5">
    <location>
        <begin position="53"/>
        <end position="104"/>
    </location>
</feature>
<evidence type="ECO:0000259" key="5">
    <source>
        <dbReference type="SMART" id="SM00965"/>
    </source>
</evidence>
<dbReference type="Pfam" id="PF07660">
    <property type="entry name" value="STN"/>
    <property type="match status" value="1"/>
</dbReference>
<reference evidence="6 7" key="1">
    <citation type="submission" date="2022-02" db="EMBL/GenBank/DDBJ databases">
        <authorList>
            <person name="Min J."/>
        </authorList>
    </citation>
    <scope>NUCLEOTIDE SEQUENCE [LARGE SCALE GENOMIC DNA]</scope>
    <source>
        <strain evidence="6 7">GR10-1</strain>
    </source>
</reference>
<keyword evidence="3" id="KW-0998">Cell outer membrane</keyword>
<protein>
    <submittedName>
        <fullName evidence="6">STN domain-containing protein</fullName>
    </submittedName>
</protein>
<evidence type="ECO:0000256" key="2">
    <source>
        <dbReference type="ARBA" id="ARBA00023136"/>
    </source>
</evidence>
<keyword evidence="1" id="KW-0813">Transport</keyword>
<feature type="chain" id="PRO_5045287165" evidence="4">
    <location>
        <begin position="25"/>
        <end position="114"/>
    </location>
</feature>
<keyword evidence="2" id="KW-0472">Membrane</keyword>
<dbReference type="RefSeq" id="WP_240826288.1">
    <property type="nucleotide sequence ID" value="NZ_JAKWBL010000001.1"/>
</dbReference>
<evidence type="ECO:0000313" key="6">
    <source>
        <dbReference type="EMBL" id="MCH5596877.1"/>
    </source>
</evidence>
<name>A0ABS9SET4_9BACT</name>
<proteinExistence type="predicted"/>
<sequence length="114" mass="12990">MRQITAVYEIIYCLFLAATLPAFAGASGQTVTFSKKNVSLEKVFVEIRKQTGYNFLYNDALLAKSKKITVSAKRMPLKDMLDLIFSNQPLAYSILDKTVVVKEDRFKKYNRPTL</sequence>
<evidence type="ECO:0000256" key="3">
    <source>
        <dbReference type="ARBA" id="ARBA00023237"/>
    </source>
</evidence>
<dbReference type="Proteomes" id="UP001202248">
    <property type="component" value="Unassembled WGS sequence"/>
</dbReference>
<dbReference type="InterPro" id="IPR011662">
    <property type="entry name" value="Secretin/TonB_short_N"/>
</dbReference>
<gene>
    <name evidence="6" type="ORF">MKP09_02520</name>
</gene>